<evidence type="ECO:0000313" key="1">
    <source>
        <dbReference type="EMBL" id="MFD2068471.1"/>
    </source>
</evidence>
<sequence>MENKDLENWNEERYKELNTYFRIKIELLLRTNPHLKDQMQQGHNLKLNDLVMQLSEEDKQRWEEFIVLDKIKLEVDMWNHLNGTGPGYQPGIGFINPEDTTW</sequence>
<keyword evidence="2" id="KW-1185">Reference proteome</keyword>
<dbReference type="Proteomes" id="UP001597369">
    <property type="component" value="Unassembled WGS sequence"/>
</dbReference>
<gene>
    <name evidence="1" type="ORF">ACFSKU_16390</name>
</gene>
<protein>
    <submittedName>
        <fullName evidence="1">Uncharacterized protein</fullName>
    </submittedName>
</protein>
<dbReference type="RefSeq" id="WP_229959542.1">
    <property type="nucleotide sequence ID" value="NZ_JAJJWI010000005.1"/>
</dbReference>
<proteinExistence type="predicted"/>
<organism evidence="1 2">
    <name type="scientific">Pontibacter silvestris</name>
    <dbReference type="NCBI Taxonomy" id="2305183"/>
    <lineage>
        <taxon>Bacteria</taxon>
        <taxon>Pseudomonadati</taxon>
        <taxon>Bacteroidota</taxon>
        <taxon>Cytophagia</taxon>
        <taxon>Cytophagales</taxon>
        <taxon>Hymenobacteraceae</taxon>
        <taxon>Pontibacter</taxon>
    </lineage>
</organism>
<name>A0ABW4X1J0_9BACT</name>
<dbReference type="EMBL" id="JBHUHV010000053">
    <property type="protein sequence ID" value="MFD2068471.1"/>
    <property type="molecule type" value="Genomic_DNA"/>
</dbReference>
<accession>A0ABW4X1J0</accession>
<evidence type="ECO:0000313" key="2">
    <source>
        <dbReference type="Proteomes" id="UP001597369"/>
    </source>
</evidence>
<comment type="caution">
    <text evidence="1">The sequence shown here is derived from an EMBL/GenBank/DDBJ whole genome shotgun (WGS) entry which is preliminary data.</text>
</comment>
<reference evidence="2" key="1">
    <citation type="journal article" date="2019" name="Int. J. Syst. Evol. Microbiol.">
        <title>The Global Catalogue of Microorganisms (GCM) 10K type strain sequencing project: providing services to taxonomists for standard genome sequencing and annotation.</title>
        <authorList>
            <consortium name="The Broad Institute Genomics Platform"/>
            <consortium name="The Broad Institute Genome Sequencing Center for Infectious Disease"/>
            <person name="Wu L."/>
            <person name="Ma J."/>
        </authorList>
    </citation>
    <scope>NUCLEOTIDE SEQUENCE [LARGE SCALE GENOMIC DNA]</scope>
    <source>
        <strain evidence="2">JCM 16545</strain>
    </source>
</reference>